<name>A0AAV1BZA9_OLDCO</name>
<evidence type="ECO:0000313" key="23">
    <source>
        <dbReference type="Proteomes" id="UP001161247"/>
    </source>
</evidence>
<dbReference type="Pfam" id="PF07714">
    <property type="entry name" value="PK_Tyr_Ser-Thr"/>
    <property type="match status" value="1"/>
</dbReference>
<evidence type="ECO:0000256" key="5">
    <source>
        <dbReference type="ARBA" id="ARBA00022692"/>
    </source>
</evidence>
<evidence type="ECO:0000256" key="12">
    <source>
        <dbReference type="ARBA" id="ARBA00023136"/>
    </source>
</evidence>
<evidence type="ECO:0000256" key="17">
    <source>
        <dbReference type="SAM" id="MobiDB-lite"/>
    </source>
</evidence>
<keyword evidence="9" id="KW-0418">Kinase</keyword>
<dbReference type="Gene3D" id="3.30.430.20">
    <property type="entry name" value="Gnk2 domain, C-X8-C-X2-C motif"/>
    <property type="match status" value="2"/>
</dbReference>
<dbReference type="GO" id="GO:0004674">
    <property type="term" value="F:protein serine/threonine kinase activity"/>
    <property type="evidence" value="ECO:0007669"/>
    <property type="project" value="UniProtKB-KW"/>
</dbReference>
<dbReference type="PANTHER" id="PTHR27002">
    <property type="entry name" value="RECEPTOR-LIKE SERINE/THREONINE-PROTEIN KINASE SD1-8"/>
    <property type="match status" value="1"/>
</dbReference>
<evidence type="ECO:0000256" key="14">
    <source>
        <dbReference type="ARBA" id="ARBA00023180"/>
    </source>
</evidence>
<dbReference type="InterPro" id="IPR011009">
    <property type="entry name" value="Kinase-like_dom_sf"/>
</dbReference>
<evidence type="ECO:0000256" key="3">
    <source>
        <dbReference type="ARBA" id="ARBA00022553"/>
    </source>
</evidence>
<dbReference type="InterPro" id="IPR001245">
    <property type="entry name" value="Ser-Thr/Tyr_kinase_cat_dom"/>
</dbReference>
<feature type="region of interest" description="Disordered" evidence="17">
    <location>
        <begin position="258"/>
        <end position="288"/>
    </location>
</feature>
<evidence type="ECO:0000256" key="4">
    <source>
        <dbReference type="ARBA" id="ARBA00022679"/>
    </source>
</evidence>
<comment type="subcellular location">
    <subcellularLocation>
        <location evidence="1">Membrane</location>
        <topology evidence="1">Single-pass membrane protein</topology>
    </subcellularLocation>
</comment>
<dbReference type="GO" id="GO:0042742">
    <property type="term" value="P:defense response to bacterium"/>
    <property type="evidence" value="ECO:0007669"/>
    <property type="project" value="TreeGrafter"/>
</dbReference>
<dbReference type="FunFam" id="3.30.430.20:FF:000002">
    <property type="entry name" value="Cysteine-rich receptor-like protein kinase 10"/>
    <property type="match status" value="1"/>
</dbReference>
<evidence type="ECO:0000256" key="15">
    <source>
        <dbReference type="ARBA" id="ARBA00047558"/>
    </source>
</evidence>
<evidence type="ECO:0000256" key="11">
    <source>
        <dbReference type="ARBA" id="ARBA00022989"/>
    </source>
</evidence>
<keyword evidence="2" id="KW-0723">Serine/threonine-protein kinase</keyword>
<accession>A0AAV1BZA9</accession>
<evidence type="ECO:0000256" key="13">
    <source>
        <dbReference type="ARBA" id="ARBA00023170"/>
    </source>
</evidence>
<dbReference type="SUPFAM" id="SSF56112">
    <property type="entry name" value="Protein kinase-like (PK-like)"/>
    <property type="match status" value="1"/>
</dbReference>
<dbReference type="CDD" id="cd14066">
    <property type="entry name" value="STKc_IRAK"/>
    <property type="match status" value="1"/>
</dbReference>
<feature type="chain" id="PRO_5043628596" evidence="19">
    <location>
        <begin position="28"/>
        <end position="735"/>
    </location>
</feature>
<dbReference type="AlphaFoldDB" id="A0AAV1BZA9"/>
<dbReference type="FunFam" id="3.30.200.20:FF:000142">
    <property type="entry name" value="Cysteine-rich receptor-like protein kinase 10"/>
    <property type="match status" value="1"/>
</dbReference>
<dbReference type="FunFam" id="3.30.430.20:FF:000003">
    <property type="entry name" value="Cysteine-rich RLK (RECEPTOR-like protein kinase) 10"/>
    <property type="match status" value="1"/>
</dbReference>
<feature type="signal peptide" evidence="19">
    <location>
        <begin position="1"/>
        <end position="27"/>
    </location>
</feature>
<dbReference type="Proteomes" id="UP001161247">
    <property type="component" value="Chromosome 1"/>
</dbReference>
<keyword evidence="12 18" id="KW-0472">Membrane</keyword>
<dbReference type="InterPro" id="IPR038408">
    <property type="entry name" value="GNK2_sf"/>
</dbReference>
<dbReference type="InterPro" id="IPR000719">
    <property type="entry name" value="Prot_kinase_dom"/>
</dbReference>
<evidence type="ECO:0000256" key="19">
    <source>
        <dbReference type="SAM" id="SignalP"/>
    </source>
</evidence>
<dbReference type="Pfam" id="PF01657">
    <property type="entry name" value="Stress-antifung"/>
    <property type="match status" value="2"/>
</dbReference>
<evidence type="ECO:0000256" key="2">
    <source>
        <dbReference type="ARBA" id="ARBA00022527"/>
    </source>
</evidence>
<evidence type="ECO:0000256" key="8">
    <source>
        <dbReference type="ARBA" id="ARBA00022741"/>
    </source>
</evidence>
<keyword evidence="5 18" id="KW-0812">Transmembrane</keyword>
<evidence type="ECO:0000256" key="7">
    <source>
        <dbReference type="ARBA" id="ARBA00022737"/>
    </source>
</evidence>
<feature type="transmembrane region" description="Helical" evidence="18">
    <location>
        <begin position="296"/>
        <end position="318"/>
    </location>
</feature>
<dbReference type="EMBL" id="OX459118">
    <property type="protein sequence ID" value="CAI9087733.1"/>
    <property type="molecule type" value="Genomic_DNA"/>
</dbReference>
<evidence type="ECO:0000313" key="22">
    <source>
        <dbReference type="EMBL" id="CAI9087733.1"/>
    </source>
</evidence>
<keyword evidence="11 18" id="KW-1133">Transmembrane helix</keyword>
<keyword evidence="7" id="KW-0677">Repeat</keyword>
<proteinExistence type="predicted"/>
<dbReference type="Gene3D" id="1.10.510.10">
    <property type="entry name" value="Transferase(Phosphotransferase) domain 1"/>
    <property type="match status" value="1"/>
</dbReference>
<protein>
    <submittedName>
        <fullName evidence="22">OLC1v1021881C2</fullName>
    </submittedName>
</protein>
<feature type="domain" description="Gnk2-homologous" evidence="21">
    <location>
        <begin position="29"/>
        <end position="137"/>
    </location>
</feature>
<dbReference type="PROSITE" id="PS50011">
    <property type="entry name" value="PROTEIN_KINASE_DOM"/>
    <property type="match status" value="1"/>
</dbReference>
<dbReference type="PROSITE" id="PS51473">
    <property type="entry name" value="GNK2"/>
    <property type="match status" value="2"/>
</dbReference>
<evidence type="ECO:0000256" key="10">
    <source>
        <dbReference type="ARBA" id="ARBA00022840"/>
    </source>
</evidence>
<dbReference type="GO" id="GO:0005886">
    <property type="term" value="C:plasma membrane"/>
    <property type="evidence" value="ECO:0007669"/>
    <property type="project" value="TreeGrafter"/>
</dbReference>
<keyword evidence="23" id="KW-1185">Reference proteome</keyword>
<keyword evidence="4" id="KW-0808">Transferase</keyword>
<evidence type="ECO:0000256" key="6">
    <source>
        <dbReference type="ARBA" id="ARBA00022729"/>
    </source>
</evidence>
<reference evidence="22" key="1">
    <citation type="submission" date="2023-03" db="EMBL/GenBank/DDBJ databases">
        <authorList>
            <person name="Julca I."/>
        </authorList>
    </citation>
    <scope>NUCLEOTIDE SEQUENCE</scope>
</reference>
<evidence type="ECO:0000259" key="21">
    <source>
        <dbReference type="PROSITE" id="PS51473"/>
    </source>
</evidence>
<evidence type="ECO:0000256" key="16">
    <source>
        <dbReference type="ARBA" id="ARBA00047951"/>
    </source>
</evidence>
<dbReference type="PROSITE" id="PS00108">
    <property type="entry name" value="PROTEIN_KINASE_ST"/>
    <property type="match status" value="1"/>
</dbReference>
<comment type="catalytic activity">
    <reaction evidence="15">
        <text>L-seryl-[protein] + ATP = O-phospho-L-seryl-[protein] + ADP + H(+)</text>
        <dbReference type="Rhea" id="RHEA:17989"/>
        <dbReference type="Rhea" id="RHEA-COMP:9863"/>
        <dbReference type="Rhea" id="RHEA-COMP:11604"/>
        <dbReference type="ChEBI" id="CHEBI:15378"/>
        <dbReference type="ChEBI" id="CHEBI:29999"/>
        <dbReference type="ChEBI" id="CHEBI:30616"/>
        <dbReference type="ChEBI" id="CHEBI:83421"/>
        <dbReference type="ChEBI" id="CHEBI:456216"/>
    </reaction>
</comment>
<evidence type="ECO:0000259" key="20">
    <source>
        <dbReference type="PROSITE" id="PS50011"/>
    </source>
</evidence>
<keyword evidence="10" id="KW-0067">ATP-binding</keyword>
<feature type="domain" description="Gnk2-homologous" evidence="21">
    <location>
        <begin position="143"/>
        <end position="252"/>
    </location>
</feature>
<comment type="catalytic activity">
    <reaction evidence="16">
        <text>L-threonyl-[protein] + ATP = O-phospho-L-threonyl-[protein] + ADP + H(+)</text>
        <dbReference type="Rhea" id="RHEA:46608"/>
        <dbReference type="Rhea" id="RHEA-COMP:11060"/>
        <dbReference type="Rhea" id="RHEA-COMP:11605"/>
        <dbReference type="ChEBI" id="CHEBI:15378"/>
        <dbReference type="ChEBI" id="CHEBI:30013"/>
        <dbReference type="ChEBI" id="CHEBI:30616"/>
        <dbReference type="ChEBI" id="CHEBI:61977"/>
        <dbReference type="ChEBI" id="CHEBI:456216"/>
    </reaction>
</comment>
<evidence type="ECO:0000256" key="18">
    <source>
        <dbReference type="SAM" id="Phobius"/>
    </source>
</evidence>
<dbReference type="CDD" id="cd23509">
    <property type="entry name" value="Gnk2-like"/>
    <property type="match status" value="2"/>
</dbReference>
<gene>
    <name evidence="22" type="ORF">OLC1_LOCUS482</name>
</gene>
<keyword evidence="6 19" id="KW-0732">Signal</keyword>
<dbReference type="PANTHER" id="PTHR27002:SF1096">
    <property type="entry name" value="GNK2-HOMOLOGOUS DOMAIN-CONTAINING PROTEIN"/>
    <property type="match status" value="1"/>
</dbReference>
<dbReference type="SMART" id="SM00220">
    <property type="entry name" value="S_TKc"/>
    <property type="match status" value="1"/>
</dbReference>
<feature type="compositionally biased region" description="Pro residues" evidence="17">
    <location>
        <begin position="258"/>
        <end position="279"/>
    </location>
</feature>
<keyword evidence="13" id="KW-0675">Receptor</keyword>
<dbReference type="Gene3D" id="3.30.200.20">
    <property type="entry name" value="Phosphorylase Kinase, domain 1"/>
    <property type="match status" value="1"/>
</dbReference>
<sequence>MMISRNLVLFLACFLLTTFISFHVCNSVDPRLVFCPKEAIFDNSTATGRTYKINLESLLSDLVSNASRPSGFYNSTAGVGSPAALYGLFLCRGDVNPSDCQDCLTNAQVNVFAICPDTNQAIFWYDNCMLRYSNQSIFSRLDTGIVGYLWNPNNVTNTFLLNQVLGDTFNQIATKAAEGDPISGKKFAVQVAKLMSFQRIYALGQCTPDISSLDCEGCLTSAIQKLPNCCNNRQGGRVLFPSCNIRYESTPFYQVVPSPPPAQPPALTPPPPPPSPSAPGPAIASSKKDNKGVSTVTIAVIVVPITSILALLVVFFLVRRSKKRQKIINETSGISSIASHKESLDYNFGQILACTNNFAIQNRIGEGGFGPVYKGTLPNGQAVAVKRLSRGSSQGTEEFINEIALVAKLQHRNLVQLLGYCLEGEEKLLIYEYVPNRSLDFFLFDQKKQSLLNWSTRYKIIAGTARGLLYLHEDSRLKIIHRDLKASNVLLDQNMNPKIADFGLARLFEVDQSEANTNKIAGTYGYMAPEYALHGIFSVKSDVFSFGVLVLEIISGKKNSKFLQSHVDHDLLSYCWRLWRDGTPLALLDPSIRDSYNKMEVIQCIHIGLLCVQEDVELRPTMASVVLMLNSYSVTLPTPNPPAVFGPTSMSATLKIGKYIVPIEQFTTFQTLLNQAASSITLPAAATQLSVILATSTKGGEALKTVPTSTNDGSLISKTALFLSLVALASFLANF</sequence>
<organism evidence="22 23">
    <name type="scientific">Oldenlandia corymbosa var. corymbosa</name>
    <dbReference type="NCBI Taxonomy" id="529605"/>
    <lineage>
        <taxon>Eukaryota</taxon>
        <taxon>Viridiplantae</taxon>
        <taxon>Streptophyta</taxon>
        <taxon>Embryophyta</taxon>
        <taxon>Tracheophyta</taxon>
        <taxon>Spermatophyta</taxon>
        <taxon>Magnoliopsida</taxon>
        <taxon>eudicotyledons</taxon>
        <taxon>Gunneridae</taxon>
        <taxon>Pentapetalae</taxon>
        <taxon>asterids</taxon>
        <taxon>lamiids</taxon>
        <taxon>Gentianales</taxon>
        <taxon>Rubiaceae</taxon>
        <taxon>Rubioideae</taxon>
        <taxon>Spermacoceae</taxon>
        <taxon>Hedyotis-Oldenlandia complex</taxon>
        <taxon>Oldenlandia</taxon>
    </lineage>
</organism>
<feature type="domain" description="Protein kinase" evidence="20">
    <location>
        <begin position="358"/>
        <end position="633"/>
    </location>
</feature>
<dbReference type="GO" id="GO:0005524">
    <property type="term" value="F:ATP binding"/>
    <property type="evidence" value="ECO:0007669"/>
    <property type="project" value="UniProtKB-KW"/>
</dbReference>
<evidence type="ECO:0000256" key="1">
    <source>
        <dbReference type="ARBA" id="ARBA00004167"/>
    </source>
</evidence>
<keyword evidence="3" id="KW-0597">Phosphoprotein</keyword>
<dbReference type="GO" id="GO:0006979">
    <property type="term" value="P:response to oxidative stress"/>
    <property type="evidence" value="ECO:0007669"/>
    <property type="project" value="UniProtKB-ARBA"/>
</dbReference>
<dbReference type="InterPro" id="IPR002902">
    <property type="entry name" value="GNK2"/>
</dbReference>
<evidence type="ECO:0000256" key="9">
    <source>
        <dbReference type="ARBA" id="ARBA00022777"/>
    </source>
</evidence>
<dbReference type="InterPro" id="IPR008271">
    <property type="entry name" value="Ser/Thr_kinase_AS"/>
</dbReference>
<keyword evidence="14" id="KW-0325">Glycoprotein</keyword>
<dbReference type="FunFam" id="1.10.510.10:FF:000129">
    <property type="entry name" value="cysteine-rich receptor-like protein kinase 10"/>
    <property type="match status" value="1"/>
</dbReference>
<keyword evidence="8" id="KW-0547">Nucleotide-binding</keyword>